<sequence length="129" mass="14971">MQAKRKQSLSSVRITAWVEPFWCPSIEFSIDHTAHRRRKLTRIRRSNISADRYATTQKMATGTISICIPWHRLNGMSRRFQRRSKDFKDLCISQISITSKATDDELAAGMFSLDYPLAVFVDCKLWCLV</sequence>
<reference evidence="1 2" key="1">
    <citation type="submission" date="2019-07" db="EMBL/GenBank/DDBJ databases">
        <title>Genomics analysis of Aphanomyces spp. identifies a new class of oomycete effector associated with host adaptation.</title>
        <authorList>
            <person name="Gaulin E."/>
        </authorList>
    </citation>
    <scope>NUCLEOTIDE SEQUENCE [LARGE SCALE GENOMIC DNA]</scope>
    <source>
        <strain evidence="1 2">ATCC 201684</strain>
    </source>
</reference>
<dbReference type="EMBL" id="VJMJ01000289">
    <property type="protein sequence ID" value="KAF0723988.1"/>
    <property type="molecule type" value="Genomic_DNA"/>
</dbReference>
<dbReference type="AlphaFoldDB" id="A0A6G0WBL6"/>
<proteinExistence type="predicted"/>
<evidence type="ECO:0000313" key="2">
    <source>
        <dbReference type="Proteomes" id="UP000481153"/>
    </source>
</evidence>
<evidence type="ECO:0000313" key="1">
    <source>
        <dbReference type="EMBL" id="KAF0723988.1"/>
    </source>
</evidence>
<dbReference type="Proteomes" id="UP000481153">
    <property type="component" value="Unassembled WGS sequence"/>
</dbReference>
<name>A0A6G0WBL6_9STRA</name>
<keyword evidence="2" id="KW-1185">Reference proteome</keyword>
<protein>
    <submittedName>
        <fullName evidence="1">Uncharacterized protein</fullName>
    </submittedName>
</protein>
<gene>
    <name evidence="1" type="ORF">Ae201684_017226</name>
</gene>
<comment type="caution">
    <text evidence="1">The sequence shown here is derived from an EMBL/GenBank/DDBJ whole genome shotgun (WGS) entry which is preliminary data.</text>
</comment>
<organism evidence="1 2">
    <name type="scientific">Aphanomyces euteiches</name>
    <dbReference type="NCBI Taxonomy" id="100861"/>
    <lineage>
        <taxon>Eukaryota</taxon>
        <taxon>Sar</taxon>
        <taxon>Stramenopiles</taxon>
        <taxon>Oomycota</taxon>
        <taxon>Saprolegniomycetes</taxon>
        <taxon>Saprolegniales</taxon>
        <taxon>Verrucalvaceae</taxon>
        <taxon>Aphanomyces</taxon>
    </lineage>
</organism>
<accession>A0A6G0WBL6</accession>